<feature type="compositionally biased region" description="Low complexity" evidence="1">
    <location>
        <begin position="90"/>
        <end position="114"/>
    </location>
</feature>
<feature type="domain" description="Dipeptidylpeptidase IV N-terminal" evidence="4">
    <location>
        <begin position="222"/>
        <end position="557"/>
    </location>
</feature>
<gene>
    <name evidence="5" type="ORF">RD2015_3483</name>
</gene>
<dbReference type="GO" id="GO:0006508">
    <property type="term" value="P:proteolysis"/>
    <property type="evidence" value="ECO:0007669"/>
    <property type="project" value="InterPro"/>
</dbReference>
<evidence type="ECO:0000259" key="3">
    <source>
        <dbReference type="Pfam" id="PF00326"/>
    </source>
</evidence>
<feature type="region of interest" description="Disordered" evidence="1">
    <location>
        <begin position="852"/>
        <end position="871"/>
    </location>
</feature>
<dbReference type="Gene3D" id="2.140.10.30">
    <property type="entry name" value="Dipeptidylpeptidase IV, N-terminal domain"/>
    <property type="match status" value="1"/>
</dbReference>
<dbReference type="OrthoDB" id="9812921at2"/>
<dbReference type="InterPro" id="IPR001375">
    <property type="entry name" value="Peptidase_S9_cat"/>
</dbReference>
<dbReference type="STRING" id="76731.RD2015_3483"/>
<evidence type="ECO:0000256" key="2">
    <source>
        <dbReference type="SAM" id="SignalP"/>
    </source>
</evidence>
<dbReference type="SUPFAM" id="SSF82171">
    <property type="entry name" value="DPP6 N-terminal domain-like"/>
    <property type="match status" value="1"/>
</dbReference>
<dbReference type="Proteomes" id="UP000060699">
    <property type="component" value="Chromosome"/>
</dbReference>
<feature type="region of interest" description="Disordered" evidence="1">
    <location>
        <begin position="41"/>
        <end position="119"/>
    </location>
</feature>
<feature type="domain" description="Peptidase S9 prolyl oligopeptidase catalytic" evidence="3">
    <location>
        <begin position="650"/>
        <end position="851"/>
    </location>
</feature>
<feature type="chain" id="PRO_5043791985" evidence="2">
    <location>
        <begin position="37"/>
        <end position="871"/>
    </location>
</feature>
<evidence type="ECO:0000259" key="4">
    <source>
        <dbReference type="Pfam" id="PF00930"/>
    </source>
</evidence>
<dbReference type="Pfam" id="PF00326">
    <property type="entry name" value="Peptidase_S9"/>
    <property type="match status" value="1"/>
</dbReference>
<organism evidence="5 6">
    <name type="scientific">Roseateles depolymerans</name>
    <dbReference type="NCBI Taxonomy" id="76731"/>
    <lineage>
        <taxon>Bacteria</taxon>
        <taxon>Pseudomonadati</taxon>
        <taxon>Pseudomonadota</taxon>
        <taxon>Betaproteobacteria</taxon>
        <taxon>Burkholderiales</taxon>
        <taxon>Sphaerotilaceae</taxon>
        <taxon>Roseateles</taxon>
    </lineage>
</organism>
<dbReference type="RefSeq" id="WP_058935980.1">
    <property type="nucleotide sequence ID" value="NZ_CP013729.1"/>
</dbReference>
<dbReference type="InterPro" id="IPR029058">
    <property type="entry name" value="AB_hydrolase_fold"/>
</dbReference>
<dbReference type="PANTHER" id="PTHR11731">
    <property type="entry name" value="PROTEASE FAMILY S9B,C DIPEPTIDYL-PEPTIDASE IV-RELATED"/>
    <property type="match status" value="1"/>
</dbReference>
<dbReference type="Gene3D" id="3.40.50.1820">
    <property type="entry name" value="alpha/beta hydrolase"/>
    <property type="match status" value="1"/>
</dbReference>
<evidence type="ECO:0000256" key="1">
    <source>
        <dbReference type="SAM" id="MobiDB-lite"/>
    </source>
</evidence>
<dbReference type="GO" id="GO:0008239">
    <property type="term" value="F:dipeptidyl-peptidase activity"/>
    <property type="evidence" value="ECO:0007669"/>
    <property type="project" value="TreeGrafter"/>
</dbReference>
<feature type="signal peptide" evidence="2">
    <location>
        <begin position="1"/>
        <end position="36"/>
    </location>
</feature>
<dbReference type="Pfam" id="PF00930">
    <property type="entry name" value="DPPIV_N"/>
    <property type="match status" value="1"/>
</dbReference>
<keyword evidence="2" id="KW-0732">Signal</keyword>
<dbReference type="PANTHER" id="PTHR11731:SF193">
    <property type="entry name" value="DIPEPTIDYL PEPTIDASE 9"/>
    <property type="match status" value="1"/>
</dbReference>
<reference evidence="5 6" key="1">
    <citation type="submission" date="2015-12" db="EMBL/GenBank/DDBJ databases">
        <title>Complete genome of Roseateles depolymerans KCTC 42856.</title>
        <authorList>
            <person name="Kim K.M."/>
        </authorList>
    </citation>
    <scope>NUCLEOTIDE SEQUENCE [LARGE SCALE GENOMIC DNA]</scope>
    <source>
        <strain evidence="5 6">KCTC 42856</strain>
    </source>
</reference>
<feature type="region of interest" description="Disordered" evidence="1">
    <location>
        <begin position="235"/>
        <end position="256"/>
    </location>
</feature>
<dbReference type="InterPro" id="IPR050278">
    <property type="entry name" value="Serine_Prot_S9B/DPPIV"/>
</dbReference>
<dbReference type="EMBL" id="CP013729">
    <property type="protein sequence ID" value="ALV07940.1"/>
    <property type="molecule type" value="Genomic_DNA"/>
</dbReference>
<dbReference type="KEGG" id="rdp:RD2015_3483"/>
<keyword evidence="6" id="KW-1185">Reference proteome</keyword>
<protein>
    <submittedName>
        <fullName evidence="5">Uncharacterized protein</fullName>
    </submittedName>
</protein>
<name>A0A0U3N191_9BURK</name>
<evidence type="ECO:0000313" key="5">
    <source>
        <dbReference type="EMBL" id="ALV07940.1"/>
    </source>
</evidence>
<dbReference type="AlphaFoldDB" id="A0A0U3N191"/>
<proteinExistence type="predicted"/>
<accession>A0A0U3N191</accession>
<evidence type="ECO:0000313" key="6">
    <source>
        <dbReference type="Proteomes" id="UP000060699"/>
    </source>
</evidence>
<dbReference type="InterPro" id="IPR002469">
    <property type="entry name" value="Peptidase_S9B_N"/>
</dbReference>
<dbReference type="SUPFAM" id="SSF53474">
    <property type="entry name" value="alpha/beta-Hydrolases"/>
    <property type="match status" value="1"/>
</dbReference>
<feature type="compositionally biased region" description="Low complexity" evidence="1">
    <location>
        <begin position="41"/>
        <end position="64"/>
    </location>
</feature>
<dbReference type="GO" id="GO:0008236">
    <property type="term" value="F:serine-type peptidase activity"/>
    <property type="evidence" value="ECO:0007669"/>
    <property type="project" value="InterPro"/>
</dbReference>
<sequence precursor="true">MTLPTLVARPRAWLKPLAASLLLTSLAAAIPMTALAQADADARAQASPTASSAPQATPSAQTPQNGQNAQTRHARHAGRGNHPGDASGMPRPARSGTAARTAGSSNATATAATPLSLERVYADPPLQGRTTRQAELSPDGTWVSYLRPSVTDSDQLELWAQPTAGGEPRRLVSADEVLGGRRQQLTEAERMALERKRISQGGITGYQWCGPDGRTLLFPLSGDLYLVRLTEQGPQAQRLTNDPDVPEQDPTCSPDGSQLAYVKSGNLWLQPLQTQGAARALTTDGTGTRFWGLAEFIAAEELGRQRGYWWSPDGRRLLAFRVDESRVPVKTRAQIFADRTTMTQQRYPSAGSPNAEVTAWVLDLAGEGAARAVPLAVPAEAEYLPRAGWFADGTPWLQWMTRDQRRLVLTEFKAGGAAGGAVAGDPLALQGRVITEERDDAWVEVQDDLTELPARRLSGQPALLWSTEASGRRQLVLIDRVTGRRMALTTEPEPVAYRVCSSGDRVVYAAARDRGRSRELFAVDLAGRARPLAGQRERQWRDARADGDCSRLLVTRSAWGEPPRLFLQDLDTGTAPVALPGDLPDPLLAKVVPTPEVIEVTAADGRTPLNAFYFAPLDGRPGLHPVITLAYGGPGVSTVGWSWHRDTALIAYWQRRGYGVFTLDTRGMANRDRAFTRAHARSFGVNEVADLFAAVRQLPQKRAGIDARRIGFFGWSYGGFLAVRSMLDDQTPFAAAVGGAPPTDWTLYDTAYTERYLGLPTDAAGQPTAPYAQSNLVDRVSLLKHPLMVIHGTADDNVLFEHTLRLSEAFQKQSVPFEMMVYPGKAHGIAGRGARLHLYRTVDAFFARTLQAPTQPSSTQPSATLQSPATH</sequence>